<evidence type="ECO:0000313" key="2">
    <source>
        <dbReference type="Proteomes" id="UP000712673"/>
    </source>
</evidence>
<dbReference type="Proteomes" id="UP000712673">
    <property type="component" value="Unassembled WGS sequence"/>
</dbReference>
<sequence>MAPLGHATNVSWLQTLNGQLDNHPTLEDLVGVHRRTGQAIPECAETWTIAPASAVEMVARACLSREMGDHKAKAFAEMPLCWLDAEAAWTLSTLRSIHFL</sequence>
<gene>
    <name evidence="1" type="ORF">FJZ47_01250</name>
</gene>
<dbReference type="EMBL" id="VGLS01000018">
    <property type="protein sequence ID" value="MBM3222419.1"/>
    <property type="molecule type" value="Genomic_DNA"/>
</dbReference>
<organism evidence="1 2">
    <name type="scientific">Tectimicrobiota bacterium</name>
    <dbReference type="NCBI Taxonomy" id="2528274"/>
    <lineage>
        <taxon>Bacteria</taxon>
        <taxon>Pseudomonadati</taxon>
        <taxon>Nitrospinota/Tectimicrobiota group</taxon>
        <taxon>Candidatus Tectimicrobiota</taxon>
    </lineage>
</organism>
<name>A0A938B107_UNCTE</name>
<proteinExistence type="predicted"/>
<comment type="caution">
    <text evidence="1">The sequence shown here is derived from an EMBL/GenBank/DDBJ whole genome shotgun (WGS) entry which is preliminary data.</text>
</comment>
<evidence type="ECO:0000313" key="1">
    <source>
        <dbReference type="EMBL" id="MBM3222419.1"/>
    </source>
</evidence>
<dbReference type="AlphaFoldDB" id="A0A938B107"/>
<protein>
    <submittedName>
        <fullName evidence="1">Uncharacterized protein</fullName>
    </submittedName>
</protein>
<accession>A0A938B107</accession>
<reference evidence="1" key="1">
    <citation type="submission" date="2019-03" db="EMBL/GenBank/DDBJ databases">
        <title>Lake Tanganyika Metagenome-Assembled Genomes (MAGs).</title>
        <authorList>
            <person name="Tran P."/>
        </authorList>
    </citation>
    <scope>NUCLEOTIDE SEQUENCE</scope>
    <source>
        <strain evidence="1">K_DeepCast_65m_m2_066</strain>
    </source>
</reference>